<sequence>MSGSIKTPIFGLFDVFGVMAIESVVEIDPLIPEVTPPFGAWTVILESNATCLFCHMLDCLAEVEVITPSLEFACKRDDVEKNAFIIEWGTYCYRVMPLGLKNRGTTYKRIATTLFHDTMHRDVEVYIDDMIVNPEIKQIT</sequence>
<reference evidence="1 2" key="1">
    <citation type="journal article" date="2018" name="PLoS Genet.">
        <title>Population sequencing reveals clonal diversity and ancestral inbreeding in the grapevine cultivar Chardonnay.</title>
        <authorList>
            <person name="Roach M.J."/>
            <person name="Johnson D.L."/>
            <person name="Bohlmann J."/>
            <person name="van Vuuren H.J."/>
            <person name="Jones S.J."/>
            <person name="Pretorius I.S."/>
            <person name="Schmidt S.A."/>
            <person name="Borneman A.R."/>
        </authorList>
    </citation>
    <scope>NUCLEOTIDE SEQUENCE [LARGE SCALE GENOMIC DNA]</scope>
    <source>
        <strain evidence="2">cv. Chardonnay</strain>
        <tissue evidence="1">Leaf</tissue>
    </source>
</reference>
<name>A0A438HAW5_VITVI</name>
<dbReference type="Gene3D" id="3.10.10.10">
    <property type="entry name" value="HIV Type 1 Reverse Transcriptase, subunit A, domain 1"/>
    <property type="match status" value="1"/>
</dbReference>
<evidence type="ECO:0008006" key="3">
    <source>
        <dbReference type="Google" id="ProtNLM"/>
    </source>
</evidence>
<dbReference type="EMBL" id="QGNW01000251">
    <property type="protein sequence ID" value="RVW81594.1"/>
    <property type="molecule type" value="Genomic_DNA"/>
</dbReference>
<comment type="caution">
    <text evidence="1">The sequence shown here is derived from an EMBL/GenBank/DDBJ whole genome shotgun (WGS) entry which is preliminary data.</text>
</comment>
<organism evidence="1 2">
    <name type="scientific">Vitis vinifera</name>
    <name type="common">Grape</name>
    <dbReference type="NCBI Taxonomy" id="29760"/>
    <lineage>
        <taxon>Eukaryota</taxon>
        <taxon>Viridiplantae</taxon>
        <taxon>Streptophyta</taxon>
        <taxon>Embryophyta</taxon>
        <taxon>Tracheophyta</taxon>
        <taxon>Spermatophyta</taxon>
        <taxon>Magnoliopsida</taxon>
        <taxon>eudicotyledons</taxon>
        <taxon>Gunneridae</taxon>
        <taxon>Pentapetalae</taxon>
        <taxon>rosids</taxon>
        <taxon>Vitales</taxon>
        <taxon>Vitaceae</taxon>
        <taxon>Viteae</taxon>
        <taxon>Vitis</taxon>
    </lineage>
</organism>
<dbReference type="InterPro" id="IPR043128">
    <property type="entry name" value="Rev_trsase/Diguanyl_cyclase"/>
</dbReference>
<dbReference type="PANTHER" id="PTHR24559">
    <property type="entry name" value="TRANSPOSON TY3-I GAG-POL POLYPROTEIN"/>
    <property type="match status" value="1"/>
</dbReference>
<dbReference type="SUPFAM" id="SSF56672">
    <property type="entry name" value="DNA/RNA polymerases"/>
    <property type="match status" value="1"/>
</dbReference>
<evidence type="ECO:0000313" key="2">
    <source>
        <dbReference type="Proteomes" id="UP000288805"/>
    </source>
</evidence>
<dbReference type="Proteomes" id="UP000288805">
    <property type="component" value="Unassembled WGS sequence"/>
</dbReference>
<dbReference type="Gene3D" id="3.30.70.270">
    <property type="match status" value="1"/>
</dbReference>
<proteinExistence type="predicted"/>
<dbReference type="InterPro" id="IPR043502">
    <property type="entry name" value="DNA/RNA_pol_sf"/>
</dbReference>
<evidence type="ECO:0000313" key="1">
    <source>
        <dbReference type="EMBL" id="RVW81594.1"/>
    </source>
</evidence>
<protein>
    <recommendedName>
        <fullName evidence="3">Reverse transcriptase domain-containing protein</fullName>
    </recommendedName>
</protein>
<dbReference type="AlphaFoldDB" id="A0A438HAW5"/>
<dbReference type="PANTHER" id="PTHR24559:SF457">
    <property type="entry name" value="RNA-DIRECTED DNA POLYMERASE HOMOLOG"/>
    <property type="match status" value="1"/>
</dbReference>
<dbReference type="InterPro" id="IPR053134">
    <property type="entry name" value="RNA-dir_DNA_polymerase"/>
</dbReference>
<gene>
    <name evidence="1" type="ORF">CK203_049444</name>
</gene>
<accession>A0A438HAW5</accession>